<dbReference type="PIRSF" id="PIRSF000722">
    <property type="entry name" value="Acetate_prop_kin"/>
    <property type="match status" value="1"/>
</dbReference>
<feature type="binding site" evidence="5">
    <location>
        <position position="17"/>
    </location>
    <ligand>
        <name>ATP</name>
        <dbReference type="ChEBI" id="CHEBI:30616"/>
    </ligand>
</feature>
<evidence type="ECO:0000313" key="6">
    <source>
        <dbReference type="EMBL" id="KAB5595961.1"/>
    </source>
</evidence>
<accession>A0A5N5QWH6</accession>
<feature type="binding site" evidence="5">
    <location>
        <begin position="232"/>
        <end position="236"/>
    </location>
    <ligand>
        <name>ATP</name>
        <dbReference type="ChEBI" id="CHEBI:30616"/>
    </ligand>
</feature>
<dbReference type="GO" id="GO:0008776">
    <property type="term" value="F:acetate kinase activity"/>
    <property type="evidence" value="ECO:0007669"/>
    <property type="project" value="UniProtKB-UniRule"/>
</dbReference>
<comment type="similarity">
    <text evidence="5">Belongs to the acetokinase family.</text>
</comment>
<dbReference type="HAMAP" id="MF_00020">
    <property type="entry name" value="Acetate_kinase"/>
    <property type="match status" value="1"/>
</dbReference>
<feature type="binding site" evidence="5">
    <location>
        <position position="112"/>
    </location>
    <ligand>
        <name>substrate</name>
    </ligand>
</feature>
<sequence>MTSEMLLAVNCGSSSIKFKLFLLSDLEVLISGTASSVEVKGEKPTIKYTVHELGQNEDEKVNEEEKEGIPYEDVFERVITLIEGSSSKHFAAMGESNSKPRVRDLVKVVAHRVVHGGTEAKPMVIWPRHEQGLEEMDALSAFAPLHNHFAVQVVRFCLRHIPKAKQILLFDTMFHSTLPAHIHTHPLAPTSKKTHIPLRKYGAHGLSYASILDSIASYLGKPPEQCTLVIAHLGSGASVCLIKEGKSWDTSMGLTPLDGLPGGTRTGSVDPVLVFHHTPNASDKVEIPGGQCARAEIVLNKQGGLQALAGTSNFGQIASAVEKGADKNEGAQLAYDLFLDRLINYVGAYVVKAKSLSESLDGIVFSGGIGEKSIRLRTDVGKMFSWMGCKVDQTINEAVGSDRRTVTEITRKDSNLSLFVCLTDEETQCAKMAKHAYETDGAE</sequence>
<dbReference type="InterPro" id="IPR023865">
    <property type="entry name" value="Aliphatic_acid_kinase_CS"/>
</dbReference>
<evidence type="ECO:0000256" key="5">
    <source>
        <dbReference type="HAMAP-Rule" id="MF_03131"/>
    </source>
</evidence>
<dbReference type="GO" id="GO:0005524">
    <property type="term" value="F:ATP binding"/>
    <property type="evidence" value="ECO:0007669"/>
    <property type="project" value="UniProtKB-KW"/>
</dbReference>
<dbReference type="EMBL" id="SSOP01000005">
    <property type="protein sequence ID" value="KAB5595961.1"/>
    <property type="molecule type" value="Genomic_DNA"/>
</dbReference>
<dbReference type="PANTHER" id="PTHR21060:SF15">
    <property type="entry name" value="ACETATE KINASE-RELATED"/>
    <property type="match status" value="1"/>
</dbReference>
<dbReference type="UniPathway" id="UPA00340">
    <property type="reaction ID" value="UER00458"/>
</dbReference>
<dbReference type="GO" id="GO:0006083">
    <property type="term" value="P:acetate metabolic process"/>
    <property type="evidence" value="ECO:0007669"/>
    <property type="project" value="TreeGrafter"/>
</dbReference>
<dbReference type="InterPro" id="IPR043129">
    <property type="entry name" value="ATPase_NBD"/>
</dbReference>
<dbReference type="GO" id="GO:0006085">
    <property type="term" value="P:acetyl-CoA biosynthetic process"/>
    <property type="evidence" value="ECO:0007669"/>
    <property type="project" value="UniProtKB-UniRule"/>
</dbReference>
<dbReference type="PANTHER" id="PTHR21060">
    <property type="entry name" value="ACETATE KINASE"/>
    <property type="match status" value="1"/>
</dbReference>
<comment type="caution">
    <text evidence="5">Lacks conserved residue(s) required for the propagation of feature annotation.</text>
</comment>
<dbReference type="GO" id="GO:0000287">
    <property type="term" value="F:magnesium ion binding"/>
    <property type="evidence" value="ECO:0007669"/>
    <property type="project" value="UniProtKB-UniRule"/>
</dbReference>
<organism evidence="6 7">
    <name type="scientific">Ceratobasidium theobromae</name>
    <dbReference type="NCBI Taxonomy" id="1582974"/>
    <lineage>
        <taxon>Eukaryota</taxon>
        <taxon>Fungi</taxon>
        <taxon>Dikarya</taxon>
        <taxon>Basidiomycota</taxon>
        <taxon>Agaricomycotina</taxon>
        <taxon>Agaricomycetes</taxon>
        <taxon>Cantharellales</taxon>
        <taxon>Ceratobasidiaceae</taxon>
        <taxon>Ceratobasidium</taxon>
    </lineage>
</organism>
<feature type="site" description="Transition state stabilizer" evidence="5">
    <location>
        <position position="204"/>
    </location>
</feature>
<keyword evidence="7" id="KW-1185">Reference proteome</keyword>
<evidence type="ECO:0000256" key="3">
    <source>
        <dbReference type="ARBA" id="ARBA00022777"/>
    </source>
</evidence>
<name>A0A5N5QWH6_9AGAM</name>
<dbReference type="PROSITE" id="PS01075">
    <property type="entry name" value="ACETATE_KINASE_1"/>
    <property type="match status" value="1"/>
</dbReference>
<keyword evidence="1 5" id="KW-0808">Transferase</keyword>
<dbReference type="Pfam" id="PF00871">
    <property type="entry name" value="Acetate_kinase"/>
    <property type="match status" value="1"/>
</dbReference>
<keyword evidence="5" id="KW-0460">Magnesium</keyword>
<feature type="site" description="Transition state stabilizer" evidence="5">
    <location>
        <position position="265"/>
    </location>
</feature>
<dbReference type="InterPro" id="IPR004372">
    <property type="entry name" value="Ac/propionate_kinase"/>
</dbReference>
<dbReference type="PRINTS" id="PR00471">
    <property type="entry name" value="ACETATEKNASE"/>
</dbReference>
<feature type="active site" description="Proton donor/acceptor" evidence="5">
    <location>
        <position position="171"/>
    </location>
</feature>
<keyword evidence="4 5" id="KW-0067">ATP-binding</keyword>
<comment type="cofactor">
    <cofactor evidence="5">
        <name>Mg(2+)</name>
        <dbReference type="ChEBI" id="CHEBI:18420"/>
    </cofactor>
</comment>
<dbReference type="Proteomes" id="UP000383932">
    <property type="component" value="Unassembled WGS sequence"/>
</dbReference>
<gene>
    <name evidence="6" type="ORF">CTheo_725</name>
</gene>
<evidence type="ECO:0000256" key="4">
    <source>
        <dbReference type="ARBA" id="ARBA00022840"/>
    </source>
</evidence>
<dbReference type="EC" id="2.7.2.1" evidence="5"/>
<protein>
    <recommendedName>
        <fullName evidence="5">Probable acetate kinase</fullName>
        <ecNumber evidence="5">2.7.2.1</ecNumber>
    </recommendedName>
    <alternativeName>
        <fullName evidence="5">Acetokinase</fullName>
    </alternativeName>
</protein>
<feature type="binding site" evidence="5">
    <location>
        <position position="10"/>
    </location>
    <ligand>
        <name>Mg(2+)</name>
        <dbReference type="ChEBI" id="CHEBI:18420"/>
    </ligand>
</feature>
<evidence type="ECO:0000256" key="2">
    <source>
        <dbReference type="ARBA" id="ARBA00022741"/>
    </source>
</evidence>
<dbReference type="InterPro" id="IPR000890">
    <property type="entry name" value="Aliphatic_acid_kin_short-chain"/>
</dbReference>
<keyword evidence="2 5" id="KW-0547">Nucleotide-binding</keyword>
<dbReference type="AlphaFoldDB" id="A0A5N5QWH6"/>
<keyword evidence="5" id="KW-0479">Metal-binding</keyword>
<dbReference type="OrthoDB" id="67445at2759"/>
<dbReference type="Gene3D" id="3.30.420.40">
    <property type="match status" value="2"/>
</dbReference>
<feature type="binding site" evidence="5">
    <location>
        <position position="425"/>
    </location>
    <ligand>
        <name>Mg(2+)</name>
        <dbReference type="ChEBI" id="CHEBI:18420"/>
    </ligand>
</feature>
<dbReference type="SUPFAM" id="SSF53067">
    <property type="entry name" value="Actin-like ATPase domain"/>
    <property type="match status" value="2"/>
</dbReference>
<comment type="pathway">
    <text evidence="5">Metabolic intermediate biosynthesis; acetyl-CoA biosynthesis; acetyl-CoA from acetate: step 1/2.</text>
</comment>
<keyword evidence="3 5" id="KW-0418">Kinase</keyword>
<comment type="caution">
    <text evidence="6">The sequence shown here is derived from an EMBL/GenBank/DDBJ whole genome shotgun (WGS) entry which is preliminary data.</text>
</comment>
<evidence type="ECO:0000256" key="1">
    <source>
        <dbReference type="ARBA" id="ARBA00022679"/>
    </source>
</evidence>
<evidence type="ECO:0000313" key="7">
    <source>
        <dbReference type="Proteomes" id="UP000383932"/>
    </source>
</evidence>
<proteinExistence type="inferred from homology"/>
<reference evidence="6 7" key="1">
    <citation type="journal article" date="2019" name="Fungal Biol. Biotechnol.">
        <title>Draft genome sequence of fastidious pathogen Ceratobasidium theobromae, which causes vascular-streak dieback in Theobroma cacao.</title>
        <authorList>
            <person name="Ali S.S."/>
            <person name="Asman A."/>
            <person name="Shao J."/>
            <person name="Firmansyah A.P."/>
            <person name="Susilo A.W."/>
            <person name="Rosmana A."/>
            <person name="McMahon P."/>
            <person name="Junaid M."/>
            <person name="Guest D."/>
            <person name="Kheng T.Y."/>
            <person name="Meinhardt L.W."/>
            <person name="Bailey B.A."/>
        </authorList>
    </citation>
    <scope>NUCLEOTIDE SEQUENCE [LARGE SCALE GENOMIC DNA]</scope>
    <source>
        <strain evidence="6 7">CT2</strain>
    </source>
</reference>
<comment type="catalytic activity">
    <reaction evidence="5">
        <text>acetate + ATP = acetyl phosphate + ADP</text>
        <dbReference type="Rhea" id="RHEA:11352"/>
        <dbReference type="ChEBI" id="CHEBI:22191"/>
        <dbReference type="ChEBI" id="CHEBI:30089"/>
        <dbReference type="ChEBI" id="CHEBI:30616"/>
        <dbReference type="ChEBI" id="CHEBI:456216"/>
        <dbReference type="EC" id="2.7.2.1"/>
    </reaction>
</comment>